<feature type="transmembrane region" description="Helical" evidence="1">
    <location>
        <begin position="12"/>
        <end position="33"/>
    </location>
</feature>
<accession>X0Y1Q5</accession>
<dbReference type="EMBL" id="BARS01055065">
    <property type="protein sequence ID" value="GAG42678.1"/>
    <property type="molecule type" value="Genomic_DNA"/>
</dbReference>
<evidence type="ECO:0000256" key="1">
    <source>
        <dbReference type="SAM" id="Phobius"/>
    </source>
</evidence>
<dbReference type="AlphaFoldDB" id="X0Y1Q5"/>
<protein>
    <submittedName>
        <fullName evidence="2">Uncharacterized protein</fullName>
    </submittedName>
</protein>
<proteinExistence type="predicted"/>
<feature type="non-terminal residue" evidence="2">
    <location>
        <position position="112"/>
    </location>
</feature>
<sequence>MNVYLTVNPAALLVIFSILIAFNGLLVLLIHNWRTLVKINYVRDHEDLFQVERTIFQNLYVLFILFSSHLLIPVIYSYITLLTEFKIENYDTFVSTIVYLFILWGNGVIIKS</sequence>
<comment type="caution">
    <text evidence="2">The sequence shown here is derived from an EMBL/GenBank/DDBJ whole genome shotgun (WGS) entry which is preliminary data.</text>
</comment>
<keyword evidence="1" id="KW-1133">Transmembrane helix</keyword>
<evidence type="ECO:0000313" key="2">
    <source>
        <dbReference type="EMBL" id="GAG42678.1"/>
    </source>
</evidence>
<feature type="transmembrane region" description="Helical" evidence="1">
    <location>
        <begin position="59"/>
        <end position="81"/>
    </location>
</feature>
<keyword evidence="1" id="KW-0472">Membrane</keyword>
<feature type="transmembrane region" description="Helical" evidence="1">
    <location>
        <begin position="93"/>
        <end position="110"/>
    </location>
</feature>
<gene>
    <name evidence="2" type="ORF">S01H1_81380</name>
</gene>
<keyword evidence="1" id="KW-0812">Transmembrane</keyword>
<organism evidence="2">
    <name type="scientific">marine sediment metagenome</name>
    <dbReference type="NCBI Taxonomy" id="412755"/>
    <lineage>
        <taxon>unclassified sequences</taxon>
        <taxon>metagenomes</taxon>
        <taxon>ecological metagenomes</taxon>
    </lineage>
</organism>
<name>X0Y1Q5_9ZZZZ</name>
<reference evidence="2" key="1">
    <citation type="journal article" date="2014" name="Front. Microbiol.">
        <title>High frequency of phylogenetically diverse reductive dehalogenase-homologous genes in deep subseafloor sedimentary metagenomes.</title>
        <authorList>
            <person name="Kawai M."/>
            <person name="Futagami T."/>
            <person name="Toyoda A."/>
            <person name="Takaki Y."/>
            <person name="Nishi S."/>
            <person name="Hori S."/>
            <person name="Arai W."/>
            <person name="Tsubouchi T."/>
            <person name="Morono Y."/>
            <person name="Uchiyama I."/>
            <person name="Ito T."/>
            <person name="Fujiyama A."/>
            <person name="Inagaki F."/>
            <person name="Takami H."/>
        </authorList>
    </citation>
    <scope>NUCLEOTIDE SEQUENCE</scope>
    <source>
        <strain evidence="2">Expedition CK06-06</strain>
    </source>
</reference>